<dbReference type="AlphaFoldDB" id="A0A8J8FB43"/>
<keyword evidence="2" id="KW-1185">Reference proteome</keyword>
<reference evidence="1" key="1">
    <citation type="submission" date="2019-10" db="EMBL/GenBank/DDBJ databases">
        <title>Draft genome sequence of Panacibacter sp. KCS-6.</title>
        <authorList>
            <person name="Yim K.J."/>
        </authorList>
    </citation>
    <scope>NUCLEOTIDE SEQUENCE</scope>
    <source>
        <strain evidence="1">KCS-6</strain>
    </source>
</reference>
<accession>A0A8J8FB43</accession>
<evidence type="ECO:0000313" key="2">
    <source>
        <dbReference type="Proteomes" id="UP000598971"/>
    </source>
</evidence>
<dbReference type="Proteomes" id="UP000598971">
    <property type="component" value="Unassembled WGS sequence"/>
</dbReference>
<name>A0A8J8FB43_9BACT</name>
<comment type="caution">
    <text evidence="1">The sequence shown here is derived from an EMBL/GenBank/DDBJ whole genome shotgun (WGS) entry which is preliminary data.</text>
</comment>
<dbReference type="RefSeq" id="WP_171606673.1">
    <property type="nucleotide sequence ID" value="NZ_WHPF01000003.1"/>
</dbReference>
<organism evidence="1 2">
    <name type="scientific">Limnovirga soli</name>
    <dbReference type="NCBI Taxonomy" id="2656915"/>
    <lineage>
        <taxon>Bacteria</taxon>
        <taxon>Pseudomonadati</taxon>
        <taxon>Bacteroidota</taxon>
        <taxon>Chitinophagia</taxon>
        <taxon>Chitinophagales</taxon>
        <taxon>Chitinophagaceae</taxon>
        <taxon>Limnovirga</taxon>
    </lineage>
</organism>
<sequence>MKQFTIICLIGISLFSEKCDLQTNQSKLNPEDLFQKEVPYDGMSKGSLFASITFIRDSLKLDTLEKGFDSLQIRIWLGYSFTSRQQLIILKNSKGNWKSYYYEFNPYYFYREKEDSLLYFEKSIIEKKPKVSWNDFMNRLYGNQILTLPQYKKIKNYEIPNDPNYISIEISTETYYRLYQYASPIFGSKVPEAKYVENIINIITNEFDIRLYAPI</sequence>
<gene>
    <name evidence="1" type="ORF">GD597_04680</name>
</gene>
<protein>
    <submittedName>
        <fullName evidence="1">Uncharacterized protein</fullName>
    </submittedName>
</protein>
<dbReference type="EMBL" id="WHPF01000003">
    <property type="protein sequence ID" value="NNV54748.1"/>
    <property type="molecule type" value="Genomic_DNA"/>
</dbReference>
<evidence type="ECO:0000313" key="1">
    <source>
        <dbReference type="EMBL" id="NNV54748.1"/>
    </source>
</evidence>
<proteinExistence type="predicted"/>